<protein>
    <submittedName>
        <fullName evidence="2">Macro domain-containing protein</fullName>
    </submittedName>
</protein>
<dbReference type="InterPro" id="IPR002589">
    <property type="entry name" value="Macro_dom"/>
</dbReference>
<dbReference type="RefSeq" id="WP_249287473.1">
    <property type="nucleotide sequence ID" value="NZ_JACRWC010000109.1"/>
</dbReference>
<keyword evidence="3" id="KW-1185">Reference proteome</keyword>
<dbReference type="InterPro" id="IPR043472">
    <property type="entry name" value="Macro_dom-like"/>
</dbReference>
<dbReference type="AlphaFoldDB" id="A0A923NC91"/>
<evidence type="ECO:0000259" key="1">
    <source>
        <dbReference type="PROSITE" id="PS51154"/>
    </source>
</evidence>
<dbReference type="PANTHER" id="PTHR11106:SF27">
    <property type="entry name" value="MACRO DOMAIN-CONTAINING PROTEIN"/>
    <property type="match status" value="1"/>
</dbReference>
<feature type="domain" description="Macro" evidence="1">
    <location>
        <begin position="145"/>
        <end position="345"/>
    </location>
</feature>
<gene>
    <name evidence="2" type="ORF">H8876_09065</name>
</gene>
<dbReference type="Proteomes" id="UP000644115">
    <property type="component" value="Unassembled WGS sequence"/>
</dbReference>
<dbReference type="SUPFAM" id="SSF52949">
    <property type="entry name" value="Macro domain-like"/>
    <property type="match status" value="1"/>
</dbReference>
<comment type="caution">
    <text evidence="2">The sequence shown here is derived from an EMBL/GenBank/DDBJ whole genome shotgun (WGS) entry which is preliminary data.</text>
</comment>
<dbReference type="PANTHER" id="PTHR11106">
    <property type="entry name" value="GANGLIOSIDE INDUCED DIFFERENTIATION ASSOCIATED PROTEIN 2-RELATED"/>
    <property type="match status" value="1"/>
</dbReference>
<evidence type="ECO:0000313" key="3">
    <source>
        <dbReference type="Proteomes" id="UP000644115"/>
    </source>
</evidence>
<sequence>MNDKYATALERALYNWYYGENGADPEPVFNAMSQGAEMGMQCLIPIETPQELLQQLLEAESLQDGASFTINEELPISFQHLVVDEEGHYLIPIFTSSEQLNIGGEGSATINQSFGELLDSLDQWPDCLGYVVNPFTNKIMVDRNIRDKVRNFQPKSHVAFVQGSVLDLHVDAVVNSAHKTLLGGVEVDEVLLAEAEGIMDEAMLCGGGLNGAIHAAAGQALFDECKTLGGCMPGDAKITKAYGIEYDDYIIHTVGPFFQNNEEEEEVLASCYTKALDLAVEHGCTSIAFPSISAGANGFPMGKVAPVAVISVVEWFEAHPDVVMNVYLCANTPNEYKAYLRMIKR</sequence>
<organism evidence="2 3">
    <name type="scientific">Lentihominibacter faecis</name>
    <dbReference type="NCBI Taxonomy" id="2764712"/>
    <lineage>
        <taxon>Bacteria</taxon>
        <taxon>Bacillati</taxon>
        <taxon>Bacillota</taxon>
        <taxon>Clostridia</taxon>
        <taxon>Peptostreptococcales</taxon>
        <taxon>Anaerovoracaceae</taxon>
        <taxon>Lentihominibacter</taxon>
    </lineage>
</organism>
<dbReference type="SMART" id="SM00506">
    <property type="entry name" value="A1pp"/>
    <property type="match status" value="1"/>
</dbReference>
<dbReference type="Pfam" id="PF01661">
    <property type="entry name" value="Macro"/>
    <property type="match status" value="1"/>
</dbReference>
<proteinExistence type="predicted"/>
<accession>A0A923NC91</accession>
<dbReference type="Gene3D" id="3.40.220.10">
    <property type="entry name" value="Leucine Aminopeptidase, subunit E, domain 1"/>
    <property type="match status" value="1"/>
</dbReference>
<reference evidence="2" key="1">
    <citation type="submission" date="2020-08" db="EMBL/GenBank/DDBJ databases">
        <authorList>
            <person name="Liu C."/>
            <person name="Sun Q."/>
        </authorList>
    </citation>
    <scope>NUCLEOTIDE SEQUENCE</scope>
    <source>
        <strain evidence="2">BX16</strain>
    </source>
</reference>
<dbReference type="EMBL" id="JACRWC010000109">
    <property type="protein sequence ID" value="MBC6000148.1"/>
    <property type="molecule type" value="Genomic_DNA"/>
</dbReference>
<dbReference type="PROSITE" id="PS51154">
    <property type="entry name" value="MACRO"/>
    <property type="match status" value="1"/>
</dbReference>
<name>A0A923NC91_9FIRM</name>
<evidence type="ECO:0000313" key="2">
    <source>
        <dbReference type="EMBL" id="MBC6000148.1"/>
    </source>
</evidence>